<dbReference type="Gene3D" id="3.40.50.12780">
    <property type="entry name" value="N-terminal domain of ligase-like"/>
    <property type="match status" value="2"/>
</dbReference>
<evidence type="ECO:0000259" key="3">
    <source>
        <dbReference type="Pfam" id="PF00501"/>
    </source>
</evidence>
<dbReference type="EMBL" id="MAYM02001540">
    <property type="protein sequence ID" value="RLN14845.1"/>
    <property type="molecule type" value="Genomic_DNA"/>
</dbReference>
<keyword evidence="1" id="KW-0547">Nucleotide-binding</keyword>
<evidence type="ECO:0000313" key="7">
    <source>
        <dbReference type="EMBL" id="RLN84560.1"/>
    </source>
</evidence>
<dbReference type="GO" id="GO:0016020">
    <property type="term" value="C:membrane"/>
    <property type="evidence" value="ECO:0007669"/>
    <property type="project" value="TreeGrafter"/>
</dbReference>
<evidence type="ECO:0000313" key="8">
    <source>
        <dbReference type="Proteomes" id="UP000285624"/>
    </source>
</evidence>
<reference evidence="4" key="1">
    <citation type="journal article" date="2015" name="Genom Data">
        <title>Genome sequences of six Phytophthora species associated with forests in New Zealand.</title>
        <authorList>
            <person name="Studholme D.J."/>
            <person name="McDougal R.L."/>
            <person name="Sambles C."/>
            <person name="Hansen E."/>
            <person name="Hardy G."/>
            <person name="Grant M."/>
            <person name="Ganley R.J."/>
            <person name="Williams N.M."/>
        </authorList>
    </citation>
    <scope>NUCLEOTIDE SEQUENCE</scope>
    <source>
        <strain evidence="4">NZFS 2646</strain>
        <strain evidence="5">NZFS 3630</strain>
    </source>
</reference>
<organism evidence="7 8">
    <name type="scientific">Phytophthora kernoviae</name>
    <dbReference type="NCBI Taxonomy" id="325452"/>
    <lineage>
        <taxon>Eukaryota</taxon>
        <taxon>Sar</taxon>
        <taxon>Stramenopiles</taxon>
        <taxon>Oomycota</taxon>
        <taxon>Peronosporomycetes</taxon>
        <taxon>Peronosporales</taxon>
        <taxon>Peronosporaceae</taxon>
        <taxon>Phytophthora</taxon>
    </lineage>
</organism>
<dbReference type="SUPFAM" id="SSF56801">
    <property type="entry name" value="Acetyl-CoA synthetase-like"/>
    <property type="match status" value="2"/>
</dbReference>
<dbReference type="STRING" id="325452.A0A3R7HMV1"/>
<dbReference type="EMBL" id="MBDN02000017">
    <property type="protein sequence ID" value="RLN84560.1"/>
    <property type="molecule type" value="Genomic_DNA"/>
</dbReference>
<name>A0A3R7HMV1_9STRA</name>
<accession>A0A3R7HMV1</accession>
<feature type="domain" description="AMP-dependent synthetase/ligase" evidence="3">
    <location>
        <begin position="142"/>
        <end position="326"/>
    </location>
</feature>
<proteinExistence type="predicted"/>
<dbReference type="Proteomes" id="UP000792063">
    <property type="component" value="Unassembled WGS sequence"/>
</dbReference>
<keyword evidence="2" id="KW-0067">ATP-binding</keyword>
<reference evidence="8 9" key="2">
    <citation type="submission" date="2018-07" db="EMBL/GenBank/DDBJ databases">
        <title>Genome sequencing of oomycete isolates from Chile give support for New Zealand origin for Phytophthora kernoviae and make available the first Nothophytophthora sp. genome.</title>
        <authorList>
            <person name="Studholme D.J."/>
            <person name="Sanfuentes E."/>
            <person name="Panda P."/>
            <person name="Hill R."/>
            <person name="Sambles C."/>
            <person name="Grant M."/>
            <person name="Williams N.M."/>
            <person name="Mcdougal R.L."/>
        </authorList>
    </citation>
    <scope>NUCLEOTIDE SEQUENCE [LARGE SCALE GENOMIC DNA]</scope>
    <source>
        <strain evidence="6">Chile2</strain>
        <strain evidence="7">Chile4</strain>
    </source>
</reference>
<evidence type="ECO:0000313" key="5">
    <source>
        <dbReference type="EMBL" id="KAG2526858.1"/>
    </source>
</evidence>
<evidence type="ECO:0000313" key="4">
    <source>
        <dbReference type="EMBL" id="KAG2525212.1"/>
    </source>
</evidence>
<keyword evidence="8" id="KW-1185">Reference proteome</keyword>
<dbReference type="GO" id="GO:0005783">
    <property type="term" value="C:endoplasmic reticulum"/>
    <property type="evidence" value="ECO:0007669"/>
    <property type="project" value="TreeGrafter"/>
</dbReference>
<evidence type="ECO:0000256" key="2">
    <source>
        <dbReference type="ARBA" id="ARBA00022840"/>
    </source>
</evidence>
<dbReference type="Proteomes" id="UP000285883">
    <property type="component" value="Unassembled WGS sequence"/>
</dbReference>
<dbReference type="Pfam" id="PF00501">
    <property type="entry name" value="AMP-binding"/>
    <property type="match status" value="1"/>
</dbReference>
<evidence type="ECO:0000256" key="1">
    <source>
        <dbReference type="ARBA" id="ARBA00022741"/>
    </source>
</evidence>
<dbReference type="Proteomes" id="UP000285624">
    <property type="component" value="Unassembled WGS sequence"/>
</dbReference>
<dbReference type="GO" id="GO:0005524">
    <property type="term" value="F:ATP binding"/>
    <property type="evidence" value="ECO:0007669"/>
    <property type="project" value="UniProtKB-KW"/>
</dbReference>
<dbReference type="Proteomes" id="UP000785171">
    <property type="component" value="Unassembled WGS sequence"/>
</dbReference>
<evidence type="ECO:0000313" key="9">
    <source>
        <dbReference type="Proteomes" id="UP000285883"/>
    </source>
</evidence>
<evidence type="ECO:0000313" key="6">
    <source>
        <dbReference type="EMBL" id="RLN14845.1"/>
    </source>
</evidence>
<dbReference type="InterPro" id="IPR042099">
    <property type="entry name" value="ANL_N_sf"/>
</dbReference>
<dbReference type="EMBL" id="JPWV03000096">
    <property type="protein sequence ID" value="KAG2525212.1"/>
    <property type="molecule type" value="Genomic_DNA"/>
</dbReference>
<reference evidence="4" key="3">
    <citation type="submission" date="2020-06" db="EMBL/GenBank/DDBJ databases">
        <authorList>
            <person name="Studholme D.J."/>
        </authorList>
    </citation>
    <scope>NUCLEOTIDE SEQUENCE</scope>
    <source>
        <strain evidence="4">NZFS 2646</strain>
        <strain evidence="5">NZFS 3630</strain>
    </source>
</reference>
<dbReference type="PANTHER" id="PTHR43272:SF33">
    <property type="entry name" value="AMP-BINDING DOMAIN-CONTAINING PROTEIN-RELATED"/>
    <property type="match status" value="1"/>
</dbReference>
<comment type="caution">
    <text evidence="7">The sequence shown here is derived from an EMBL/GenBank/DDBJ whole genome shotgun (WGS) entry which is preliminary data.</text>
</comment>
<protein>
    <recommendedName>
        <fullName evidence="3">AMP-dependent synthetase/ligase domain-containing protein</fullName>
    </recommendedName>
</protein>
<dbReference type="GO" id="GO:0004467">
    <property type="term" value="F:long-chain fatty acid-CoA ligase activity"/>
    <property type="evidence" value="ECO:0007669"/>
    <property type="project" value="TreeGrafter"/>
</dbReference>
<dbReference type="EMBL" id="JPWU03000092">
    <property type="protein sequence ID" value="KAG2526858.1"/>
    <property type="molecule type" value="Genomic_DNA"/>
</dbReference>
<dbReference type="PANTHER" id="PTHR43272">
    <property type="entry name" value="LONG-CHAIN-FATTY-ACID--COA LIGASE"/>
    <property type="match status" value="1"/>
</dbReference>
<dbReference type="AlphaFoldDB" id="A0A3R7HMV1"/>
<gene>
    <name evidence="6" type="ORF">BBI17_004641</name>
    <name evidence="7" type="ORF">BBO99_00001234</name>
    <name evidence="4" type="ORF">JM16_004553</name>
    <name evidence="5" type="ORF">JM18_004129</name>
</gene>
<sequence>MPTPLGYSKVLLGTETATTGPIYRSLIPSRDPILQDPANPDDPFVGLTQPEAPSLYHNFIRTAHSSPSYPCLGVQPIVDGTVQPYTWLTYNEVTTRITNLGAGMMHLGFLPSIGGVDSDRMLAIYMKNSIDWVVAEHAAYSFDDMRTLRPTVFITVPRLLNRIYDSITSKMLNGKKSVAFLFRLGIQTKLRRLRRHGIVHHAFWDRLLFRKIRAGLGLDRCEFIISGSAPLAPEVMDFCRVAFLSTVVEGYGQTETCGGVTATPFLDLAPGFVGTPNTGIEIRLESVPDMGYLVTDRTHGEGVAAVSCMGRGEICVRGPLVLKGYFKQPDKTAEVLDADGWLHTGDIGLWSPLGQLRIIDRKKNIFKLSQGEYVAPEKLENVLVTCPTIAQVFIAGDSLHSHVVGIIVPDEPAVRLVAKANGLEVATFRELCDHDVIRNAVKKEIDEASKRAKLAGFERVREIYLHHELFTVDNELLTPTFKLRRGDALKCFQSQIDHMYELTGDKIGGKNLD</sequence>
<dbReference type="InterPro" id="IPR000873">
    <property type="entry name" value="AMP-dep_synth/lig_dom"/>
</dbReference>